<evidence type="ECO:0000256" key="3">
    <source>
        <dbReference type="SAM" id="Phobius"/>
    </source>
</evidence>
<dbReference type="PANTHER" id="PTHR31415">
    <property type="entry name" value="OS05G0367900 PROTEIN"/>
    <property type="match status" value="1"/>
</dbReference>
<dbReference type="GO" id="GO:0098542">
    <property type="term" value="P:defense response to other organism"/>
    <property type="evidence" value="ECO:0007669"/>
    <property type="project" value="InterPro"/>
</dbReference>
<keyword evidence="3" id="KW-1133">Transmembrane helix</keyword>
<evidence type="ECO:0000256" key="2">
    <source>
        <dbReference type="ARBA" id="ARBA00023136"/>
    </source>
</evidence>
<evidence type="ECO:0000256" key="1">
    <source>
        <dbReference type="ARBA" id="ARBA00004370"/>
    </source>
</evidence>
<accession>A0AAV6WNH6</accession>
<sequence>MCMSEEAKLLCRWLIAITIIFICFCLSFQNHKPKCYIADLYVPALNTYTKYSNNTRANTFIFFDLKLENVMPFNGLRYDNVNLTFSYNYGAHFLPIAHYTVHGFYQGMAKTAHKRDVTNTHGFPWVDAFDTVSNGSMAVFRVELSAKVRSKQYFWYATKHRLTVQGDMEVGSSGLGEHHRAIRLK</sequence>
<evidence type="ECO:0008006" key="6">
    <source>
        <dbReference type="Google" id="ProtNLM"/>
    </source>
</evidence>
<dbReference type="EMBL" id="WHWC01000014">
    <property type="protein sequence ID" value="KAG8369832.1"/>
    <property type="molecule type" value="Genomic_DNA"/>
</dbReference>
<keyword evidence="2 3" id="KW-0472">Membrane</keyword>
<keyword evidence="5" id="KW-1185">Reference proteome</keyword>
<protein>
    <recommendedName>
        <fullName evidence="6">Late embryogenesis abundant protein LEA-2 subgroup domain-containing protein</fullName>
    </recommendedName>
</protein>
<organism evidence="4 5">
    <name type="scientific">Buddleja alternifolia</name>
    <dbReference type="NCBI Taxonomy" id="168488"/>
    <lineage>
        <taxon>Eukaryota</taxon>
        <taxon>Viridiplantae</taxon>
        <taxon>Streptophyta</taxon>
        <taxon>Embryophyta</taxon>
        <taxon>Tracheophyta</taxon>
        <taxon>Spermatophyta</taxon>
        <taxon>Magnoliopsida</taxon>
        <taxon>eudicotyledons</taxon>
        <taxon>Gunneridae</taxon>
        <taxon>Pentapetalae</taxon>
        <taxon>asterids</taxon>
        <taxon>lamiids</taxon>
        <taxon>Lamiales</taxon>
        <taxon>Scrophulariaceae</taxon>
        <taxon>Buddlejeae</taxon>
        <taxon>Buddleja</taxon>
    </lineage>
</organism>
<dbReference type="GO" id="GO:0005886">
    <property type="term" value="C:plasma membrane"/>
    <property type="evidence" value="ECO:0007669"/>
    <property type="project" value="TreeGrafter"/>
</dbReference>
<dbReference type="GO" id="GO:0009506">
    <property type="term" value="C:plasmodesma"/>
    <property type="evidence" value="ECO:0007669"/>
    <property type="project" value="TreeGrafter"/>
</dbReference>
<dbReference type="AlphaFoldDB" id="A0AAV6WNH6"/>
<dbReference type="InterPro" id="IPR044839">
    <property type="entry name" value="NDR1-like"/>
</dbReference>
<feature type="transmembrane region" description="Helical" evidence="3">
    <location>
        <begin position="9"/>
        <end position="29"/>
    </location>
</feature>
<evidence type="ECO:0000313" key="4">
    <source>
        <dbReference type="EMBL" id="KAG8369832.1"/>
    </source>
</evidence>
<name>A0AAV6WNH6_9LAMI</name>
<proteinExistence type="predicted"/>
<evidence type="ECO:0000313" key="5">
    <source>
        <dbReference type="Proteomes" id="UP000826271"/>
    </source>
</evidence>
<keyword evidence="3" id="KW-0812">Transmembrane</keyword>
<dbReference type="PANTHER" id="PTHR31415:SF52">
    <property type="entry name" value="LATE EMBRYOGENESIS ABUNDANT (LEA) HYDROXYPROLINE-RICH GLYCOPROTEIN FAMILY-RELATED"/>
    <property type="match status" value="1"/>
</dbReference>
<reference evidence="4" key="1">
    <citation type="submission" date="2019-10" db="EMBL/GenBank/DDBJ databases">
        <authorList>
            <person name="Zhang R."/>
            <person name="Pan Y."/>
            <person name="Wang J."/>
            <person name="Ma R."/>
            <person name="Yu S."/>
        </authorList>
    </citation>
    <scope>NUCLEOTIDE SEQUENCE</scope>
    <source>
        <strain evidence="4">LA-IB0</strain>
        <tissue evidence="4">Leaf</tissue>
    </source>
</reference>
<gene>
    <name evidence="4" type="ORF">BUALT_Bualt14G0054700</name>
</gene>
<comment type="caution">
    <text evidence="4">The sequence shown here is derived from an EMBL/GenBank/DDBJ whole genome shotgun (WGS) entry which is preliminary data.</text>
</comment>
<dbReference type="Proteomes" id="UP000826271">
    <property type="component" value="Unassembled WGS sequence"/>
</dbReference>
<comment type="subcellular location">
    <subcellularLocation>
        <location evidence="1">Membrane</location>
    </subcellularLocation>
</comment>